<organism evidence="1 2">
    <name type="scientific">Ciona savignyi</name>
    <name type="common">Pacific transparent sea squirt</name>
    <dbReference type="NCBI Taxonomy" id="51511"/>
    <lineage>
        <taxon>Eukaryota</taxon>
        <taxon>Metazoa</taxon>
        <taxon>Chordata</taxon>
        <taxon>Tunicata</taxon>
        <taxon>Ascidiacea</taxon>
        <taxon>Phlebobranchia</taxon>
        <taxon>Cionidae</taxon>
        <taxon>Ciona</taxon>
    </lineage>
</organism>
<evidence type="ECO:0000313" key="1">
    <source>
        <dbReference type="Ensembl" id="ENSCSAVP00000003327.1"/>
    </source>
</evidence>
<protein>
    <submittedName>
        <fullName evidence="1">Uncharacterized protein</fullName>
    </submittedName>
</protein>
<reference evidence="1" key="3">
    <citation type="submission" date="2025-09" db="UniProtKB">
        <authorList>
            <consortium name="Ensembl"/>
        </authorList>
    </citation>
    <scope>IDENTIFICATION</scope>
</reference>
<dbReference type="HOGENOM" id="CLU_1399164_0_0_1"/>
<dbReference type="InParanoid" id="H2YDC9"/>
<name>H2YDC9_CIOSA</name>
<sequence length="195" mass="21968">MITNYFYSLISPQSTIVTSLIGLSPEAVGFFSISATTSIPDTTFPNTTCFPSNHGVFTVVMKNWDPFVSFPALAMLRYPGPSCFNLKFSSLNHELFDDAMEFASFVSKTLLTGGQRQEIRCGFRDSFTEKSDFDPSSFSIADCDVKKDFRRNFGLFFLSVCDVTKEQKHNCSDNQRGNREEFHVSLKQNKTTAHP</sequence>
<accession>H2YDC9</accession>
<dbReference type="AlphaFoldDB" id="H2YDC9"/>
<evidence type="ECO:0000313" key="2">
    <source>
        <dbReference type="Proteomes" id="UP000007875"/>
    </source>
</evidence>
<dbReference type="Proteomes" id="UP000007875">
    <property type="component" value="Unassembled WGS sequence"/>
</dbReference>
<proteinExistence type="predicted"/>
<reference evidence="2" key="1">
    <citation type="submission" date="2003-08" db="EMBL/GenBank/DDBJ databases">
        <authorList>
            <person name="Birren B."/>
            <person name="Nusbaum C."/>
            <person name="Abebe A."/>
            <person name="Abouelleil A."/>
            <person name="Adekoya E."/>
            <person name="Ait-zahra M."/>
            <person name="Allen N."/>
            <person name="Allen T."/>
            <person name="An P."/>
            <person name="Anderson M."/>
            <person name="Anderson S."/>
            <person name="Arachchi H."/>
            <person name="Armbruster J."/>
            <person name="Bachantsang P."/>
            <person name="Baldwin J."/>
            <person name="Barry A."/>
            <person name="Bayul T."/>
            <person name="Blitshsteyn B."/>
            <person name="Bloom T."/>
            <person name="Blye J."/>
            <person name="Boguslavskiy L."/>
            <person name="Borowsky M."/>
            <person name="Boukhgalter B."/>
            <person name="Brunache A."/>
            <person name="Butler J."/>
            <person name="Calixte N."/>
            <person name="Calvo S."/>
            <person name="Camarata J."/>
            <person name="Campo K."/>
            <person name="Chang J."/>
            <person name="Cheshatsang Y."/>
            <person name="Citroen M."/>
            <person name="Collymore A."/>
            <person name="Considine T."/>
            <person name="Cook A."/>
            <person name="Cooke P."/>
            <person name="Corum B."/>
            <person name="Cuomo C."/>
            <person name="David R."/>
            <person name="Dawoe T."/>
            <person name="Degray S."/>
            <person name="Dodge S."/>
            <person name="Dooley K."/>
            <person name="Dorje P."/>
            <person name="Dorjee K."/>
            <person name="Dorris L."/>
            <person name="Duffey N."/>
            <person name="Dupes A."/>
            <person name="Elkins T."/>
            <person name="Engels R."/>
            <person name="Erickson J."/>
            <person name="Farina A."/>
            <person name="Faro S."/>
            <person name="Ferreira P."/>
            <person name="Fischer H."/>
            <person name="Fitzgerald M."/>
            <person name="Foley K."/>
            <person name="Gage D."/>
            <person name="Galagan J."/>
            <person name="Gearin G."/>
            <person name="Gnerre S."/>
            <person name="Gnirke A."/>
            <person name="Goyette A."/>
            <person name="Graham J."/>
            <person name="Grandbois E."/>
            <person name="Gyaltsen K."/>
            <person name="Hafez N."/>
            <person name="Hagopian D."/>
            <person name="Hagos B."/>
            <person name="Hall J."/>
            <person name="Hatcher B."/>
            <person name="Heller A."/>
            <person name="Higgins H."/>
            <person name="Honan T."/>
            <person name="Horn A."/>
            <person name="Houde N."/>
            <person name="Hughes L."/>
            <person name="Hulme W."/>
            <person name="Husby E."/>
            <person name="Iliev I."/>
            <person name="Jaffe D."/>
            <person name="Jones C."/>
            <person name="Kamal M."/>
            <person name="Kamat A."/>
            <person name="Kamvysselis M."/>
            <person name="Karlsson E."/>
            <person name="Kells C."/>
            <person name="Kieu A."/>
            <person name="Kisner P."/>
            <person name="Kodira C."/>
            <person name="Kulbokas E."/>
            <person name="Labutti K."/>
            <person name="Lama D."/>
            <person name="Landers T."/>
            <person name="Leger J."/>
            <person name="Levine S."/>
            <person name="Lewis D."/>
            <person name="Lewis T."/>
            <person name="Lindblad-toh K."/>
            <person name="Liu X."/>
            <person name="Lokyitsang T."/>
            <person name="Lokyitsang Y."/>
            <person name="Lucien O."/>
            <person name="Lui A."/>
            <person name="Ma L.J."/>
            <person name="Mabbitt R."/>
            <person name="Macdonald J."/>
            <person name="Maclean C."/>
            <person name="Major J."/>
            <person name="Manning J."/>
            <person name="Marabella R."/>
            <person name="Maru K."/>
            <person name="Matthews C."/>
            <person name="Mauceli E."/>
            <person name="Mccarthy M."/>
            <person name="Mcdonough S."/>
            <person name="Mcghee T."/>
            <person name="Meldrim J."/>
            <person name="Meneus L."/>
            <person name="Mesirov J."/>
            <person name="Mihalev A."/>
            <person name="Mihova T."/>
            <person name="Mikkelsen T."/>
            <person name="Mlenga V."/>
            <person name="Moru K."/>
            <person name="Mozes J."/>
            <person name="Mulrain L."/>
            <person name="Munson G."/>
            <person name="Naylor J."/>
            <person name="Newes C."/>
            <person name="Nguyen C."/>
            <person name="Nguyen N."/>
            <person name="Nguyen T."/>
            <person name="Nicol R."/>
            <person name="Nielsen C."/>
            <person name="Nizzari M."/>
            <person name="Norbu C."/>
            <person name="Norbu N."/>
            <person name="O'donnell P."/>
            <person name="Okoawo O."/>
            <person name="O'leary S."/>
            <person name="Omotosho B."/>
            <person name="O'neill K."/>
            <person name="Osman S."/>
            <person name="Parker S."/>
            <person name="Perrin D."/>
            <person name="Phunkhang P."/>
            <person name="Piqani B."/>
            <person name="Purcell S."/>
            <person name="Rachupka T."/>
            <person name="Ramasamy U."/>
            <person name="Rameau R."/>
            <person name="Ray V."/>
            <person name="Raymond C."/>
            <person name="Retta R."/>
            <person name="Richardson S."/>
            <person name="Rise C."/>
            <person name="Rodriguez J."/>
            <person name="Rogers J."/>
            <person name="Rogov P."/>
            <person name="Rutman M."/>
            <person name="Schupbach R."/>
            <person name="Seaman C."/>
            <person name="Settipalli S."/>
            <person name="Sharpe T."/>
            <person name="Sheridan J."/>
            <person name="Sherpa N."/>
            <person name="Shi J."/>
            <person name="Smirnov S."/>
            <person name="Smith C."/>
            <person name="Sougnez C."/>
            <person name="Spencer B."/>
            <person name="Stalker J."/>
            <person name="Stange-thomann N."/>
            <person name="Stavropoulos S."/>
            <person name="Stetson K."/>
            <person name="Stone C."/>
            <person name="Stone S."/>
            <person name="Stubbs M."/>
            <person name="Talamas J."/>
            <person name="Tchuinga P."/>
            <person name="Tenzing P."/>
            <person name="Tesfaye S."/>
            <person name="Theodore J."/>
            <person name="Thoulutsang Y."/>
            <person name="Topham K."/>
            <person name="Towey S."/>
            <person name="Tsamla T."/>
            <person name="Tsomo N."/>
            <person name="Vallee D."/>
            <person name="Vassiliev H."/>
            <person name="Venkataraman V."/>
            <person name="Vinson J."/>
            <person name="Vo A."/>
            <person name="Wade C."/>
            <person name="Wang S."/>
            <person name="Wangchuk T."/>
            <person name="Wangdi T."/>
            <person name="Whittaker C."/>
            <person name="Wilkinson J."/>
            <person name="Wu Y."/>
            <person name="Wyman D."/>
            <person name="Yadav S."/>
            <person name="Yang S."/>
            <person name="Yang X."/>
            <person name="Yeager S."/>
            <person name="Yee E."/>
            <person name="Young G."/>
            <person name="Zainoun J."/>
            <person name="Zembeck L."/>
            <person name="Zimmer A."/>
            <person name="Zody M."/>
            <person name="Lander E."/>
        </authorList>
    </citation>
    <scope>NUCLEOTIDE SEQUENCE [LARGE SCALE GENOMIC DNA]</scope>
</reference>
<dbReference type="Ensembl" id="ENSCSAVT00000003378.1">
    <property type="protein sequence ID" value="ENSCSAVP00000003327.1"/>
    <property type="gene ID" value="ENSCSAVG00000001983.1"/>
</dbReference>
<reference evidence="1" key="2">
    <citation type="submission" date="2025-08" db="UniProtKB">
        <authorList>
            <consortium name="Ensembl"/>
        </authorList>
    </citation>
    <scope>IDENTIFICATION</scope>
</reference>
<keyword evidence="2" id="KW-1185">Reference proteome</keyword>